<dbReference type="Gene3D" id="3.40.640.10">
    <property type="entry name" value="Type I PLP-dependent aspartate aminotransferase-like (Major domain)"/>
    <property type="match status" value="1"/>
</dbReference>
<dbReference type="NCBIfam" id="TIGR04350">
    <property type="entry name" value="C_S_lyase_PatB"/>
    <property type="match status" value="1"/>
</dbReference>
<dbReference type="RefSeq" id="WP_069152729.1">
    <property type="nucleotide sequence ID" value="NZ_CAJLDD010000006.1"/>
</dbReference>
<evidence type="ECO:0000256" key="2">
    <source>
        <dbReference type="ARBA" id="ARBA00012224"/>
    </source>
</evidence>
<dbReference type="Pfam" id="PF00155">
    <property type="entry name" value="Aminotran_1_2"/>
    <property type="match status" value="1"/>
</dbReference>
<dbReference type="Proteomes" id="UP000094067">
    <property type="component" value="Unassembled WGS sequence"/>
</dbReference>
<dbReference type="AlphaFoldDB" id="A0A1E3AF03"/>
<evidence type="ECO:0000256" key="1">
    <source>
        <dbReference type="ARBA" id="ARBA00001933"/>
    </source>
</evidence>
<proteinExistence type="inferred from homology"/>
<evidence type="ECO:0000313" key="7">
    <source>
        <dbReference type="EMBL" id="ODM06971.1"/>
    </source>
</evidence>
<gene>
    <name evidence="7" type="primary">patB_2</name>
    <name evidence="7" type="ORF">BEI61_02861</name>
</gene>
<comment type="similarity">
    <text evidence="5">Belongs to the class-II pyridoxal-phosphate-dependent aminotransferase family. MalY/PatB cystathionine beta-lyase subfamily.</text>
</comment>
<dbReference type="PATRIC" id="fig|1432052.4.peg.3191"/>
<dbReference type="GO" id="GO:0030170">
    <property type="term" value="F:pyridoxal phosphate binding"/>
    <property type="evidence" value="ECO:0007669"/>
    <property type="project" value="InterPro"/>
</dbReference>
<accession>A0A1E3AF03</accession>
<dbReference type="InterPro" id="IPR004839">
    <property type="entry name" value="Aminotransferase_I/II_large"/>
</dbReference>
<organism evidence="7 8">
    <name type="scientific">Eisenbergiella tayi</name>
    <dbReference type="NCBI Taxonomy" id="1432052"/>
    <lineage>
        <taxon>Bacteria</taxon>
        <taxon>Bacillati</taxon>
        <taxon>Bacillota</taxon>
        <taxon>Clostridia</taxon>
        <taxon>Lachnospirales</taxon>
        <taxon>Lachnospiraceae</taxon>
        <taxon>Eisenbergiella</taxon>
    </lineage>
</organism>
<keyword evidence="4 7" id="KW-0456">Lyase</keyword>
<reference evidence="7 8" key="1">
    <citation type="submission" date="2016-07" db="EMBL/GenBank/DDBJ databases">
        <title>Characterization of isolates of Eisenbergiella tayi derived from blood cultures, using whole genome sequencing.</title>
        <authorList>
            <person name="Burdz T."/>
            <person name="Wiebe D."/>
            <person name="Huynh C."/>
            <person name="Bernard K."/>
        </authorList>
    </citation>
    <scope>NUCLEOTIDE SEQUENCE [LARGE SCALE GENOMIC DNA]</scope>
    <source>
        <strain evidence="7 8">NML 110608</strain>
    </source>
</reference>
<dbReference type="PANTHER" id="PTHR43525">
    <property type="entry name" value="PROTEIN MALY"/>
    <property type="match status" value="1"/>
</dbReference>
<evidence type="ECO:0000259" key="6">
    <source>
        <dbReference type="Pfam" id="PF00155"/>
    </source>
</evidence>
<dbReference type="InterPro" id="IPR015424">
    <property type="entry name" value="PyrdxlP-dep_Trfase"/>
</dbReference>
<sequence length="393" mass="44336">MQFDFDGITDRRNTGSLKWDAAEAELPMWVADMDFQTAPAVLDALRHKIQNGIFGYSIVTEEWYQSIISWWNRRHGFRMQKEWLIFCTGVVPAVTCAVKRMTNVGDNVVVQTPVYDIFFHSIENHGRHVLENRLKYEGGEYSINFADLEQKLAAPLTTMMILCNPHNPTGNIWSRQDLERIGELCRRYHVTVLADEIHCDLTVPGSDYVPFASVSESCRDSSITCISATKAFNIAGLQTAAVVIPDERIRNIMLRGLNADEIAEPNSFAVDSVAAAFGEGEEWLDALREYLAENRRYAAAFLQKELPQVKSVDSKATYLLWLDCAGVLGDAAELGQFLRRETGLYLSAGISYRGNGIRFLRMNLACPRERLTEGLNRLKKGVATYESWAVKQC</sequence>
<feature type="domain" description="Aminotransferase class I/classII large" evidence="6">
    <location>
        <begin position="33"/>
        <end position="378"/>
    </location>
</feature>
<comment type="cofactor">
    <cofactor evidence="1">
        <name>pyridoxal 5'-phosphate</name>
        <dbReference type="ChEBI" id="CHEBI:597326"/>
    </cofactor>
</comment>
<dbReference type="PANTHER" id="PTHR43525:SF1">
    <property type="entry name" value="PROTEIN MALY"/>
    <property type="match status" value="1"/>
</dbReference>
<dbReference type="Gene3D" id="3.90.1150.10">
    <property type="entry name" value="Aspartate Aminotransferase, domain 1"/>
    <property type="match status" value="1"/>
</dbReference>
<dbReference type="GO" id="GO:0047804">
    <property type="term" value="F:cysteine-S-conjugate beta-lyase activity"/>
    <property type="evidence" value="ECO:0007669"/>
    <property type="project" value="UniProtKB-EC"/>
</dbReference>
<dbReference type="InterPro" id="IPR015421">
    <property type="entry name" value="PyrdxlP-dep_Trfase_major"/>
</dbReference>
<name>A0A1E3AF03_9FIRM</name>
<dbReference type="InterPro" id="IPR015422">
    <property type="entry name" value="PyrdxlP-dep_Trfase_small"/>
</dbReference>
<comment type="caution">
    <text evidence="7">The sequence shown here is derived from an EMBL/GenBank/DDBJ whole genome shotgun (WGS) entry which is preliminary data.</text>
</comment>
<dbReference type="InterPro" id="IPR027619">
    <property type="entry name" value="C-S_lyase_PatB-like"/>
</dbReference>
<evidence type="ECO:0000313" key="8">
    <source>
        <dbReference type="Proteomes" id="UP000094067"/>
    </source>
</evidence>
<dbReference type="CDD" id="cd00609">
    <property type="entry name" value="AAT_like"/>
    <property type="match status" value="1"/>
</dbReference>
<protein>
    <recommendedName>
        <fullName evidence="2">cysteine-S-conjugate beta-lyase</fullName>
        <ecNumber evidence="2">4.4.1.13</ecNumber>
    </recommendedName>
</protein>
<dbReference type="EC" id="4.4.1.13" evidence="2"/>
<dbReference type="EMBL" id="MCGH01000002">
    <property type="protein sequence ID" value="ODM06971.1"/>
    <property type="molecule type" value="Genomic_DNA"/>
</dbReference>
<evidence type="ECO:0000256" key="3">
    <source>
        <dbReference type="ARBA" id="ARBA00022898"/>
    </source>
</evidence>
<dbReference type="InterPro" id="IPR051798">
    <property type="entry name" value="Class-II_PLP-Dep_Aminotrans"/>
</dbReference>
<evidence type="ECO:0000256" key="4">
    <source>
        <dbReference type="ARBA" id="ARBA00023239"/>
    </source>
</evidence>
<evidence type="ECO:0000256" key="5">
    <source>
        <dbReference type="ARBA" id="ARBA00037974"/>
    </source>
</evidence>
<keyword evidence="3" id="KW-0663">Pyridoxal phosphate</keyword>
<dbReference type="SUPFAM" id="SSF53383">
    <property type="entry name" value="PLP-dependent transferases"/>
    <property type="match status" value="1"/>
</dbReference>